<dbReference type="PANTHER" id="PTHR12970:SF1">
    <property type="entry name" value="PROTEASOME ASSEMBLY CHAPERONE 2"/>
    <property type="match status" value="1"/>
</dbReference>
<dbReference type="InterPro" id="IPR038389">
    <property type="entry name" value="PSMG2_sf"/>
</dbReference>
<evidence type="ECO:0000313" key="2">
    <source>
        <dbReference type="Proteomes" id="UP001162164"/>
    </source>
</evidence>
<comment type="caution">
    <text evidence="1">The sequence shown here is derived from an EMBL/GenBank/DDBJ whole genome shotgun (WGS) entry which is preliminary data.</text>
</comment>
<dbReference type="Proteomes" id="UP001162164">
    <property type="component" value="Unassembled WGS sequence"/>
</dbReference>
<accession>A0ABQ9IYR7</accession>
<dbReference type="EMBL" id="JAPWTJ010001811">
    <property type="protein sequence ID" value="KAJ8969404.1"/>
    <property type="molecule type" value="Genomic_DNA"/>
</dbReference>
<name>A0ABQ9IYR7_9CUCU</name>
<proteinExistence type="predicted"/>
<dbReference type="Gene3D" id="3.40.50.10900">
    <property type="entry name" value="PAC-like subunit"/>
    <property type="match status" value="1"/>
</dbReference>
<evidence type="ECO:0000313" key="1">
    <source>
        <dbReference type="EMBL" id="KAJ8969404.1"/>
    </source>
</evidence>
<protein>
    <recommendedName>
        <fullName evidence="3">Proteasome assembly chaperone 2</fullName>
    </recommendedName>
</protein>
<dbReference type="PANTHER" id="PTHR12970">
    <property type="entry name" value="PROTEASOME ASSEMBLY CHAPERONE 2"/>
    <property type="match status" value="1"/>
</dbReference>
<sequence length="196" mass="21647">MALMNLKNEDLSGYTLIIPSISVANVPQLTIDLSITTYNFRKVTTIWHPAIVPSIGVDPYQTNQDEICTACELYVNKELKLAAIQLRSAIETKLALTNEQIDNLMEVNGIKPLELTIGGKYSITGGGFALKLFEILHEELRCTLLVKYVSEGDNRPDALTMLEKVFAISGLHDTNSIVFPSSWDFVFGGPPPIGIY</sequence>
<organism evidence="1 2">
    <name type="scientific">Molorchus minor</name>
    <dbReference type="NCBI Taxonomy" id="1323400"/>
    <lineage>
        <taxon>Eukaryota</taxon>
        <taxon>Metazoa</taxon>
        <taxon>Ecdysozoa</taxon>
        <taxon>Arthropoda</taxon>
        <taxon>Hexapoda</taxon>
        <taxon>Insecta</taxon>
        <taxon>Pterygota</taxon>
        <taxon>Neoptera</taxon>
        <taxon>Endopterygota</taxon>
        <taxon>Coleoptera</taxon>
        <taxon>Polyphaga</taxon>
        <taxon>Cucujiformia</taxon>
        <taxon>Chrysomeloidea</taxon>
        <taxon>Cerambycidae</taxon>
        <taxon>Lamiinae</taxon>
        <taxon>Monochamini</taxon>
        <taxon>Molorchus</taxon>
    </lineage>
</organism>
<evidence type="ECO:0008006" key="3">
    <source>
        <dbReference type="Google" id="ProtNLM"/>
    </source>
</evidence>
<dbReference type="InterPro" id="IPR016562">
    <property type="entry name" value="Proteasome_assmbl_chp_2_euk"/>
</dbReference>
<reference evidence="1" key="1">
    <citation type="journal article" date="2023" name="Insect Mol. Biol.">
        <title>Genome sequencing provides insights into the evolution of gene families encoding plant cell wall-degrading enzymes in longhorned beetles.</title>
        <authorList>
            <person name="Shin N.R."/>
            <person name="Okamura Y."/>
            <person name="Kirsch R."/>
            <person name="Pauchet Y."/>
        </authorList>
    </citation>
    <scope>NUCLEOTIDE SEQUENCE</scope>
    <source>
        <strain evidence="1">MMC_N1</strain>
    </source>
</reference>
<keyword evidence="2" id="KW-1185">Reference proteome</keyword>
<gene>
    <name evidence="1" type="ORF">NQ317_010312</name>
</gene>